<evidence type="ECO:0000313" key="6">
    <source>
        <dbReference type="Proteomes" id="UP000078397"/>
    </source>
</evidence>
<dbReference type="GO" id="GO:0004557">
    <property type="term" value="F:alpha-galactosidase activity"/>
    <property type="evidence" value="ECO:0007669"/>
    <property type="project" value="UniProtKB-EC"/>
</dbReference>
<dbReference type="RefSeq" id="XP_018144015.1">
    <property type="nucleotide sequence ID" value="XM_018287137.1"/>
</dbReference>
<dbReference type="Proteomes" id="UP000078397">
    <property type="component" value="Unassembled WGS sequence"/>
</dbReference>
<sequence length="789" mass="87310">MKGLLQSYPPLGQVTIIQSREVILTAVLRVSLTQVEEEWEVALWISHDNKDWSEISLAKLAPHDEPHHLGHQPRSTSLLYFACSFRLQRSAQFTLKFRQASNKPWEWVRDKEGLNDGVVILLTPHSVSEDNVGPRIADLDTKWKISSPVSQSPGTRLWSLDCALPASPGRYTAARDIDVGTPWATGLMQGRWFALVQHKAAWLGPRHGKSQFNVDQDAILCCFLSHEGKTMAMLAISGIGNVTTTFRHNDQGMVTVNDSESIGTATVLVSEGNDFQNAVASVMYHARTMVSGPYATPKEQLTSRLDDDPRTTAAWKPEWYDVNVNLSTGTWNALGQQLSEKTILAAVEELARNEIRITNLIIDDNWQSLDRSGGDQFEYSWVEFEADRKAFPNGLKGLVSQIRNIHPDIQHVFVWHALLGYWGGISPCGSIAETYETTRVSHEGENTDSLIVVVKPDVSRFYDDFYRFLADSGIDGVKADAQVQVDLLTTAADRRDLMSTYLDAWSEASKRYFGSQTISCMSQFPYALFYSQLPRNRREILVRNSDDFFPDVPRSHPWHMWANAHNAIFTQFLNAVPDWDMFQTAHDYSGFHAAARCVSGGPIYITDVPGDHNIRLLRQMTATTPLGQTVILRPSVLGKSVSAYASYEDDVLLKIGSAAQTGIGILGVFNISTRDLVELIPLELFPGVSNAGKYVVRAHSTGKASMPMTVGGPEPFISISLEETGHEIYSAFPVTPFKGKGHDDGHVGVFGLVGKMTGGVAMTSSSMVQREDGRVVVTCNIKVLGALGE</sequence>
<evidence type="ECO:0000256" key="1">
    <source>
        <dbReference type="ARBA" id="ARBA00001255"/>
    </source>
</evidence>
<comment type="catalytic activity">
    <reaction evidence="4">
        <text>alpha-D-galactosyl-(1-&gt;3)-1D-myo-inositol + sucrose = raffinose + myo-inositol</text>
        <dbReference type="Rhea" id="RHEA:20161"/>
        <dbReference type="ChEBI" id="CHEBI:16634"/>
        <dbReference type="ChEBI" id="CHEBI:17268"/>
        <dbReference type="ChEBI" id="CHEBI:17505"/>
        <dbReference type="ChEBI" id="CHEBI:17992"/>
        <dbReference type="EC" id="2.4.1.82"/>
    </reaction>
</comment>
<evidence type="ECO:0000256" key="4">
    <source>
        <dbReference type="ARBA" id="ARBA00049426"/>
    </source>
</evidence>
<dbReference type="STRING" id="1380566.A0A179FNS1"/>
<dbReference type="Gene3D" id="3.20.20.70">
    <property type="entry name" value="Aldolase class I"/>
    <property type="match status" value="1"/>
</dbReference>
<dbReference type="GO" id="GO:0047274">
    <property type="term" value="F:galactinol-sucrose galactosyltransferase activity"/>
    <property type="evidence" value="ECO:0007669"/>
    <property type="project" value="UniProtKB-EC"/>
</dbReference>
<gene>
    <name evidence="5" type="ORF">VFPPC_08421</name>
</gene>
<dbReference type="AlphaFoldDB" id="A0A179FNS1"/>
<dbReference type="Pfam" id="PF05691">
    <property type="entry name" value="Raffinose_syn"/>
    <property type="match status" value="1"/>
</dbReference>
<dbReference type="OrthoDB" id="4664297at2759"/>
<comment type="catalytic activity">
    <reaction evidence="1">
        <text>Hydrolysis of terminal, non-reducing alpha-D-galactose residues in alpha-D-galactosides, including galactose oligosaccharides, galactomannans and galactolipids.</text>
        <dbReference type="EC" id="3.2.1.22"/>
    </reaction>
</comment>
<keyword evidence="3" id="KW-0119">Carbohydrate metabolism</keyword>
<comment type="similarity">
    <text evidence="2">Belongs to the glycosyl hydrolases 36 family.</text>
</comment>
<dbReference type="GeneID" id="28851131"/>
<dbReference type="SUPFAM" id="SSF51445">
    <property type="entry name" value="(Trans)glycosidases"/>
    <property type="match status" value="1"/>
</dbReference>
<dbReference type="InterPro" id="IPR008811">
    <property type="entry name" value="Glycosyl_hydrolases_36"/>
</dbReference>
<reference evidence="5 6" key="1">
    <citation type="journal article" date="2016" name="PLoS Pathog.">
        <title>Biosynthesis of antibiotic leucinostatins in bio-control fungus Purpureocillium lilacinum and their inhibition on phytophthora revealed by genome mining.</title>
        <authorList>
            <person name="Wang G."/>
            <person name="Liu Z."/>
            <person name="Lin R."/>
            <person name="Li E."/>
            <person name="Mao Z."/>
            <person name="Ling J."/>
            <person name="Yang Y."/>
            <person name="Yin W.B."/>
            <person name="Xie B."/>
        </authorList>
    </citation>
    <scope>NUCLEOTIDE SEQUENCE [LARGE SCALE GENOMIC DNA]</scope>
    <source>
        <strain evidence="5">170</strain>
    </source>
</reference>
<name>A0A179FNS1_METCM</name>
<dbReference type="PANTHER" id="PTHR31268:SF32">
    <property type="entry name" value="GALACTINOL--SUCROSE GALACTOSYLTRANSFERASE 2-RELATED"/>
    <property type="match status" value="1"/>
</dbReference>
<evidence type="ECO:0000256" key="2">
    <source>
        <dbReference type="ARBA" id="ARBA00007240"/>
    </source>
</evidence>
<proteinExistence type="inferred from homology"/>
<dbReference type="EMBL" id="LSBJ02000004">
    <property type="protein sequence ID" value="OAQ66928.1"/>
    <property type="molecule type" value="Genomic_DNA"/>
</dbReference>
<protein>
    <submittedName>
        <fullName evidence="5">Raffinose synthase protein Sip1</fullName>
    </submittedName>
</protein>
<evidence type="ECO:0000313" key="5">
    <source>
        <dbReference type="EMBL" id="OAQ66928.1"/>
    </source>
</evidence>
<dbReference type="PANTHER" id="PTHR31268">
    <property type="match status" value="1"/>
</dbReference>
<comment type="caution">
    <text evidence="5">The sequence shown here is derived from an EMBL/GenBank/DDBJ whole genome shotgun (WGS) entry which is preliminary data.</text>
</comment>
<evidence type="ECO:0000256" key="3">
    <source>
        <dbReference type="ARBA" id="ARBA00023277"/>
    </source>
</evidence>
<dbReference type="KEGG" id="pchm:VFPPC_08421"/>
<accession>A0A179FNS1</accession>
<dbReference type="InterPro" id="IPR017853">
    <property type="entry name" value="GH"/>
</dbReference>
<keyword evidence="6" id="KW-1185">Reference proteome</keyword>
<dbReference type="InterPro" id="IPR013785">
    <property type="entry name" value="Aldolase_TIM"/>
</dbReference>
<organism evidence="5 6">
    <name type="scientific">Pochonia chlamydosporia 170</name>
    <dbReference type="NCBI Taxonomy" id="1380566"/>
    <lineage>
        <taxon>Eukaryota</taxon>
        <taxon>Fungi</taxon>
        <taxon>Dikarya</taxon>
        <taxon>Ascomycota</taxon>
        <taxon>Pezizomycotina</taxon>
        <taxon>Sordariomycetes</taxon>
        <taxon>Hypocreomycetidae</taxon>
        <taxon>Hypocreales</taxon>
        <taxon>Clavicipitaceae</taxon>
        <taxon>Pochonia</taxon>
    </lineage>
</organism>